<sequence length="164" mass="18044">MSQTEYDAYLARKASDKKKAEDGRQQEKFDKTYASEMKKRYGAKADPGTVAEMVDTNELGEEWFKEGEWKPAWSNVEFDGDACLKNVTKAGKTKDGFYAPAGTIVPLGAAFPHMTVLKYGGYFPAGTSFPGGVMVPMHARMVNVLPQETFVPGAMPEESLCLVQ</sequence>
<proteinExistence type="predicted"/>
<organism evidence="2 3">
    <name type="scientific">Dioszegia hungarica</name>
    <dbReference type="NCBI Taxonomy" id="4972"/>
    <lineage>
        <taxon>Eukaryota</taxon>
        <taxon>Fungi</taxon>
        <taxon>Dikarya</taxon>
        <taxon>Basidiomycota</taxon>
        <taxon>Agaricomycotina</taxon>
        <taxon>Tremellomycetes</taxon>
        <taxon>Tremellales</taxon>
        <taxon>Bulleribasidiaceae</taxon>
        <taxon>Dioszegia</taxon>
    </lineage>
</organism>
<protein>
    <submittedName>
        <fullName evidence="2">Uncharacterized protein</fullName>
    </submittedName>
</protein>
<evidence type="ECO:0000256" key="1">
    <source>
        <dbReference type="SAM" id="MobiDB-lite"/>
    </source>
</evidence>
<dbReference type="RefSeq" id="XP_052944374.1">
    <property type="nucleotide sequence ID" value="XM_053085618.1"/>
</dbReference>
<reference evidence="2" key="1">
    <citation type="journal article" date="2022" name="G3 (Bethesda)">
        <title>High quality genome of the basidiomycete yeast Dioszegia hungarica PDD-24b-2 isolated from cloud water.</title>
        <authorList>
            <person name="Jarrige D."/>
            <person name="Haridas S."/>
            <person name="Bleykasten-Grosshans C."/>
            <person name="Joly M."/>
            <person name="Nadalig T."/>
            <person name="Sancelme M."/>
            <person name="Vuilleumier S."/>
            <person name="Grigoriev I.V."/>
            <person name="Amato P."/>
            <person name="Bringel F."/>
        </authorList>
    </citation>
    <scope>NUCLEOTIDE SEQUENCE</scope>
    <source>
        <strain evidence="2">PDD-24b-2</strain>
    </source>
</reference>
<name>A0AA38H697_9TREE</name>
<feature type="region of interest" description="Disordered" evidence="1">
    <location>
        <begin position="1"/>
        <end position="31"/>
    </location>
</feature>
<evidence type="ECO:0000313" key="2">
    <source>
        <dbReference type="EMBL" id="KAI9634597.1"/>
    </source>
</evidence>
<feature type="compositionally biased region" description="Basic and acidic residues" evidence="1">
    <location>
        <begin position="13"/>
        <end position="31"/>
    </location>
</feature>
<dbReference type="EMBL" id="JAKWFO010000006">
    <property type="protein sequence ID" value="KAI9634597.1"/>
    <property type="molecule type" value="Genomic_DNA"/>
</dbReference>
<accession>A0AA38H697</accession>
<dbReference type="AlphaFoldDB" id="A0AA38H697"/>
<evidence type="ECO:0000313" key="3">
    <source>
        <dbReference type="Proteomes" id="UP001164286"/>
    </source>
</evidence>
<keyword evidence="3" id="KW-1185">Reference proteome</keyword>
<gene>
    <name evidence="2" type="ORF">MKK02DRAFT_16352</name>
</gene>
<comment type="caution">
    <text evidence="2">The sequence shown here is derived from an EMBL/GenBank/DDBJ whole genome shotgun (WGS) entry which is preliminary data.</text>
</comment>
<dbReference type="GeneID" id="77724819"/>
<dbReference type="Proteomes" id="UP001164286">
    <property type="component" value="Unassembled WGS sequence"/>
</dbReference>